<organism evidence="12 13">
    <name type="scientific">Calidifontibacillus erzurumensis</name>
    <dbReference type="NCBI Taxonomy" id="2741433"/>
    <lineage>
        <taxon>Bacteria</taxon>
        <taxon>Bacillati</taxon>
        <taxon>Bacillota</taxon>
        <taxon>Bacilli</taxon>
        <taxon>Bacillales</taxon>
        <taxon>Bacillaceae</taxon>
        <taxon>Calidifontibacillus/Schinkia group</taxon>
        <taxon>Calidifontibacillus</taxon>
    </lineage>
</organism>
<dbReference type="SUPFAM" id="SSF143631">
    <property type="entry name" value="ApbE-like"/>
    <property type="match status" value="1"/>
</dbReference>
<feature type="binding site" evidence="11">
    <location>
        <position position="257"/>
    </location>
    <ligand>
        <name>Mg(2+)</name>
        <dbReference type="ChEBI" id="CHEBI:18420"/>
    </ligand>
</feature>
<evidence type="ECO:0000256" key="1">
    <source>
        <dbReference type="ARBA" id="ARBA00011955"/>
    </source>
</evidence>
<dbReference type="InterPro" id="IPR024932">
    <property type="entry name" value="ApbE"/>
</dbReference>
<sequence length="308" mass="34971">MSNYIRIHAMDTEVEMEGSDPIDINKIRAWFEQFEKICSRFLPDSELSYLNKQPINTVIQIESTLYEVLKLALDYAYKTEFLFNPFLGSVLKDYGYNKTFRDIQGKNIVNFDSEPMKFAWDVHEPIVFLSRMNGVIKKVKHEIDLGGIAKGFSVDKLATILKKSGQNNGIVNAGGDLYVWGKERTIGIQHPNPKYFDKDIIQFNMRNGAVATSNRLYRSWYLNGEPVNHILNGKNGLSTDTDVVQATVFSSSTAEADVLAKILCMHSFDTSVQWLSEHFPLAGCIVIHQNGKVAINNKVKNYITRIVM</sequence>
<evidence type="ECO:0000256" key="7">
    <source>
        <dbReference type="ARBA" id="ARBA00022842"/>
    </source>
</evidence>
<evidence type="ECO:0000313" key="13">
    <source>
        <dbReference type="Proteomes" id="UP000625804"/>
    </source>
</evidence>
<dbReference type="Gene3D" id="3.10.520.10">
    <property type="entry name" value="ApbE-like domains"/>
    <property type="match status" value="1"/>
</dbReference>
<dbReference type="GO" id="GO:0016740">
    <property type="term" value="F:transferase activity"/>
    <property type="evidence" value="ECO:0007669"/>
    <property type="project" value="UniProtKB-UniRule"/>
</dbReference>
<dbReference type="GO" id="GO:0046872">
    <property type="term" value="F:metal ion binding"/>
    <property type="evidence" value="ECO:0007669"/>
    <property type="project" value="UniProtKB-UniRule"/>
</dbReference>
<evidence type="ECO:0000256" key="10">
    <source>
        <dbReference type="PIRNR" id="PIRNR006268"/>
    </source>
</evidence>
<proteinExistence type="inferred from homology"/>
<keyword evidence="6 10" id="KW-0274">FAD</keyword>
<dbReference type="EC" id="2.7.1.180" evidence="1 10"/>
<protein>
    <recommendedName>
        <fullName evidence="2 10">FAD:protein FMN transferase</fullName>
        <ecNumber evidence="1 10">2.7.1.180</ecNumber>
    </recommendedName>
    <alternativeName>
        <fullName evidence="8 10">Flavin transferase</fullName>
    </alternativeName>
</protein>
<accession>A0A8J8KBA6</accession>
<comment type="catalytic activity">
    <reaction evidence="9 10">
        <text>L-threonyl-[protein] + FAD = FMN-L-threonyl-[protein] + AMP + H(+)</text>
        <dbReference type="Rhea" id="RHEA:36847"/>
        <dbReference type="Rhea" id="RHEA-COMP:11060"/>
        <dbReference type="Rhea" id="RHEA-COMP:11061"/>
        <dbReference type="ChEBI" id="CHEBI:15378"/>
        <dbReference type="ChEBI" id="CHEBI:30013"/>
        <dbReference type="ChEBI" id="CHEBI:57692"/>
        <dbReference type="ChEBI" id="CHEBI:74257"/>
        <dbReference type="ChEBI" id="CHEBI:456215"/>
        <dbReference type="EC" id="2.7.1.180"/>
    </reaction>
</comment>
<reference evidence="12" key="1">
    <citation type="submission" date="2020-06" db="EMBL/GenBank/DDBJ databases">
        <title>A novel thermopfilic bacterium from Erzurum, Turkey.</title>
        <authorList>
            <person name="Adiguzel A."/>
            <person name="Ay H."/>
            <person name="Baltaci M.O."/>
        </authorList>
    </citation>
    <scope>NUCLEOTIDE SEQUENCE</scope>
    <source>
        <strain evidence="12">P2</strain>
    </source>
</reference>
<comment type="caution">
    <text evidence="12">The sequence shown here is derived from an EMBL/GenBank/DDBJ whole genome shotgun (WGS) entry which is preliminary data.</text>
</comment>
<comment type="cofactor">
    <cofactor evidence="11">
        <name>Mg(2+)</name>
        <dbReference type="ChEBI" id="CHEBI:18420"/>
    </cofactor>
    <cofactor evidence="11">
        <name>Mn(2+)</name>
        <dbReference type="ChEBI" id="CHEBI:29035"/>
    </cofactor>
    <text evidence="11">Magnesium. Can also use manganese.</text>
</comment>
<keyword evidence="3 10" id="KW-0285">Flavoprotein</keyword>
<dbReference type="PANTHER" id="PTHR30040">
    <property type="entry name" value="THIAMINE BIOSYNTHESIS LIPOPROTEIN APBE"/>
    <property type="match status" value="1"/>
</dbReference>
<keyword evidence="4 10" id="KW-0808">Transferase</keyword>
<dbReference type="PIRSF" id="PIRSF006268">
    <property type="entry name" value="ApbE"/>
    <property type="match status" value="1"/>
</dbReference>
<dbReference type="EMBL" id="JABTTE010000003">
    <property type="protein sequence ID" value="NSL50858.1"/>
    <property type="molecule type" value="Genomic_DNA"/>
</dbReference>
<feature type="binding site" evidence="11">
    <location>
        <position position="147"/>
    </location>
    <ligand>
        <name>Mg(2+)</name>
        <dbReference type="ChEBI" id="CHEBI:18420"/>
    </ligand>
</feature>
<evidence type="ECO:0000313" key="12">
    <source>
        <dbReference type="EMBL" id="NSL50858.1"/>
    </source>
</evidence>
<dbReference type="AlphaFoldDB" id="A0A8J8KBA6"/>
<evidence type="ECO:0000256" key="8">
    <source>
        <dbReference type="ARBA" id="ARBA00031306"/>
    </source>
</evidence>
<evidence type="ECO:0000256" key="2">
    <source>
        <dbReference type="ARBA" id="ARBA00016337"/>
    </source>
</evidence>
<evidence type="ECO:0000256" key="3">
    <source>
        <dbReference type="ARBA" id="ARBA00022630"/>
    </source>
</evidence>
<evidence type="ECO:0000256" key="5">
    <source>
        <dbReference type="ARBA" id="ARBA00022723"/>
    </source>
</evidence>
<dbReference type="RefSeq" id="WP_173730065.1">
    <property type="nucleotide sequence ID" value="NZ_JABTTE010000003.1"/>
</dbReference>
<evidence type="ECO:0000256" key="11">
    <source>
        <dbReference type="PIRSR" id="PIRSR006268-2"/>
    </source>
</evidence>
<evidence type="ECO:0000256" key="6">
    <source>
        <dbReference type="ARBA" id="ARBA00022827"/>
    </source>
</evidence>
<comment type="similarity">
    <text evidence="10">Belongs to the ApbE family.</text>
</comment>
<dbReference type="PANTHER" id="PTHR30040:SF2">
    <property type="entry name" value="FAD:PROTEIN FMN TRANSFERASE"/>
    <property type="match status" value="1"/>
</dbReference>
<evidence type="ECO:0000256" key="9">
    <source>
        <dbReference type="ARBA" id="ARBA00048540"/>
    </source>
</evidence>
<keyword evidence="13" id="KW-1185">Reference proteome</keyword>
<keyword evidence="5 10" id="KW-0479">Metal-binding</keyword>
<keyword evidence="7 10" id="KW-0460">Magnesium</keyword>
<dbReference type="Proteomes" id="UP000625804">
    <property type="component" value="Unassembled WGS sequence"/>
</dbReference>
<gene>
    <name evidence="12" type="ORF">HR057_03645</name>
</gene>
<dbReference type="InterPro" id="IPR003374">
    <property type="entry name" value="ApbE-like_sf"/>
</dbReference>
<evidence type="ECO:0000256" key="4">
    <source>
        <dbReference type="ARBA" id="ARBA00022679"/>
    </source>
</evidence>
<dbReference type="Pfam" id="PF02424">
    <property type="entry name" value="ApbE"/>
    <property type="match status" value="1"/>
</dbReference>
<name>A0A8J8KBA6_9BACI</name>